<dbReference type="InterPro" id="IPR016142">
    <property type="entry name" value="Citrate_synth-like_lrg_a-sub"/>
</dbReference>
<dbReference type="InterPro" id="IPR011278">
    <property type="entry name" value="2-MeCitrate/Citrate_synth_II"/>
</dbReference>
<dbReference type="PRINTS" id="PR00143">
    <property type="entry name" value="CITRTSNTHASE"/>
</dbReference>
<reference evidence="9 10" key="1">
    <citation type="submission" date="2024-03" db="EMBL/GenBank/DDBJ databases">
        <title>The Acrasis kona genome and developmental transcriptomes reveal deep origins of eukaryotic multicellular pathways.</title>
        <authorList>
            <person name="Sheikh S."/>
            <person name="Fu C.-J."/>
            <person name="Brown M.W."/>
            <person name="Baldauf S.L."/>
        </authorList>
    </citation>
    <scope>NUCLEOTIDE SEQUENCE [LARGE SCALE GENOMIC DNA]</scope>
    <source>
        <strain evidence="9 10">ATCC MYA-3509</strain>
    </source>
</reference>
<comment type="caution">
    <text evidence="9">The sequence shown here is derived from an EMBL/GenBank/DDBJ whole genome shotgun (WGS) entry which is preliminary data.</text>
</comment>
<evidence type="ECO:0000256" key="5">
    <source>
        <dbReference type="ARBA" id="ARBA00049288"/>
    </source>
</evidence>
<comment type="catalytic activity">
    <reaction evidence="5">
        <text>oxaloacetate + acetyl-CoA + H2O = citrate + CoA + H(+)</text>
        <dbReference type="Rhea" id="RHEA:16845"/>
        <dbReference type="ChEBI" id="CHEBI:15377"/>
        <dbReference type="ChEBI" id="CHEBI:15378"/>
        <dbReference type="ChEBI" id="CHEBI:16452"/>
        <dbReference type="ChEBI" id="CHEBI:16947"/>
        <dbReference type="ChEBI" id="CHEBI:57287"/>
        <dbReference type="ChEBI" id="CHEBI:57288"/>
        <dbReference type="EC" id="2.3.3.16"/>
    </reaction>
</comment>
<evidence type="ECO:0000256" key="2">
    <source>
        <dbReference type="ARBA" id="ARBA00010566"/>
    </source>
</evidence>
<dbReference type="AlphaFoldDB" id="A0AAW2YY36"/>
<dbReference type="InterPro" id="IPR002020">
    <property type="entry name" value="Citrate_synthase"/>
</dbReference>
<feature type="active site" evidence="7">
    <location>
        <position position="364"/>
    </location>
</feature>
<dbReference type="InterPro" id="IPR019810">
    <property type="entry name" value="Citrate_synthase_AS"/>
</dbReference>
<dbReference type="GO" id="GO:0019679">
    <property type="term" value="P:propionate metabolic process, methylcitrate cycle"/>
    <property type="evidence" value="ECO:0007669"/>
    <property type="project" value="TreeGrafter"/>
</dbReference>
<dbReference type="GO" id="GO:0036440">
    <property type="term" value="F:citrate synthase activity"/>
    <property type="evidence" value="ECO:0007669"/>
    <property type="project" value="UniProtKB-EC"/>
</dbReference>
<proteinExistence type="inferred from homology"/>
<feature type="active site" evidence="7">
    <location>
        <position position="310"/>
    </location>
</feature>
<keyword evidence="3" id="KW-0816">Tricarboxylic acid cycle</keyword>
<name>A0AAW2YY36_9EUKA</name>
<dbReference type="PROSITE" id="PS00480">
    <property type="entry name" value="CITRATE_SYNTHASE"/>
    <property type="match status" value="1"/>
</dbReference>
<dbReference type="Proteomes" id="UP001431209">
    <property type="component" value="Unassembled WGS sequence"/>
</dbReference>
<gene>
    <name evidence="9" type="ORF">AKO1_013273</name>
</gene>
<evidence type="ECO:0000256" key="8">
    <source>
        <dbReference type="RuleBase" id="RU000441"/>
    </source>
</evidence>
<evidence type="ECO:0000313" key="10">
    <source>
        <dbReference type="Proteomes" id="UP001431209"/>
    </source>
</evidence>
<comment type="similarity">
    <text evidence="2 6 8">Belongs to the citrate synthase family.</text>
</comment>
<evidence type="ECO:0000256" key="3">
    <source>
        <dbReference type="ARBA" id="ARBA00022532"/>
    </source>
</evidence>
<protein>
    <recommendedName>
        <fullName evidence="6 8">Citrate synthase</fullName>
    </recommendedName>
</protein>
<evidence type="ECO:0000256" key="4">
    <source>
        <dbReference type="ARBA" id="ARBA00022679"/>
    </source>
</evidence>
<dbReference type="PANTHER" id="PTHR11739">
    <property type="entry name" value="CITRATE SYNTHASE"/>
    <property type="match status" value="1"/>
</dbReference>
<evidence type="ECO:0000256" key="7">
    <source>
        <dbReference type="PIRSR" id="PIRSR001369-1"/>
    </source>
</evidence>
<dbReference type="GO" id="GO:0050440">
    <property type="term" value="F:2-methylcitrate synthase activity"/>
    <property type="evidence" value="ECO:0007669"/>
    <property type="project" value="TreeGrafter"/>
</dbReference>
<dbReference type="GO" id="GO:0005759">
    <property type="term" value="C:mitochondrial matrix"/>
    <property type="evidence" value="ECO:0007669"/>
    <property type="project" value="TreeGrafter"/>
</dbReference>
<evidence type="ECO:0000256" key="1">
    <source>
        <dbReference type="ARBA" id="ARBA00004751"/>
    </source>
</evidence>
<dbReference type="GO" id="GO:0005975">
    <property type="term" value="P:carbohydrate metabolic process"/>
    <property type="evidence" value="ECO:0007669"/>
    <property type="project" value="TreeGrafter"/>
</dbReference>
<sequence>MLSRSLRRPCAFSACEILKVTPTTPKYNFHRTLPRPNVQPTKPTYSKGLAGVIAGESSICTVGTGQGLNYRGYNIMDLVEHATFEEVSYLLIHGHLPNKQELEQYKSKLASYRELSPSIKVILEQLPSTSHPMDVLRTVASVIGSTEPEDVENRTVSGVRNNQWESGDRLIATFGPSLLYWYHFHKSGTRINTVTLPNDTVAENFVKLLQQTKDGQEPDRDMIDAVDKSLVLYAEHDLAASTFATRVTTSTLSDLFSAITTAIGTLRGPLHGGANEAAYHLISRFKNADEAEQSLLKMLESKETIMGFGHRVYKNGDPRSNVVKNLAKNLSSKIGTAYAKNLFDVAERMEQVMMREKKMFTNLDFYAAVVYHLCDIPTDFFTPVFVIARTSGWVAHIIEQRQDNKLMRPTSIYTGPDPQEVRFMKLSER</sequence>
<accession>A0AAW2YY36</accession>
<dbReference type="Gene3D" id="1.10.230.10">
    <property type="entry name" value="Cytochrome P450-Terp, domain 2"/>
    <property type="match status" value="1"/>
</dbReference>
<dbReference type="Gene3D" id="1.10.580.10">
    <property type="entry name" value="Citrate Synthase, domain 1"/>
    <property type="match status" value="1"/>
</dbReference>
<dbReference type="InterPro" id="IPR016143">
    <property type="entry name" value="Citrate_synth-like_sm_a-sub"/>
</dbReference>
<dbReference type="Pfam" id="PF00285">
    <property type="entry name" value="Citrate_synt"/>
    <property type="match status" value="1"/>
</dbReference>
<evidence type="ECO:0000313" key="9">
    <source>
        <dbReference type="EMBL" id="KAL0482050.1"/>
    </source>
</evidence>
<evidence type="ECO:0000256" key="6">
    <source>
        <dbReference type="PIRNR" id="PIRNR001369"/>
    </source>
</evidence>
<dbReference type="InterPro" id="IPR024176">
    <property type="entry name" value="Citrate_synthase_bac-typ"/>
</dbReference>
<dbReference type="NCBIfam" id="TIGR01800">
    <property type="entry name" value="cit_synth_II"/>
    <property type="match status" value="1"/>
</dbReference>
<dbReference type="GO" id="GO:0006099">
    <property type="term" value="P:tricarboxylic acid cycle"/>
    <property type="evidence" value="ECO:0007669"/>
    <property type="project" value="UniProtKB-KW"/>
</dbReference>
<keyword evidence="10" id="KW-1185">Reference proteome</keyword>
<dbReference type="PIRSF" id="PIRSF001369">
    <property type="entry name" value="Citrate_synth"/>
    <property type="match status" value="1"/>
</dbReference>
<dbReference type="InterPro" id="IPR036969">
    <property type="entry name" value="Citrate_synthase_sf"/>
</dbReference>
<dbReference type="FunFam" id="1.10.230.10:FF:000003">
    <property type="entry name" value="Citrate synthase"/>
    <property type="match status" value="1"/>
</dbReference>
<comment type="pathway">
    <text evidence="1">Carbohydrate metabolism; tricarboxylic acid cycle; isocitrate from oxaloacetate: step 1/2.</text>
</comment>
<dbReference type="SUPFAM" id="SSF48256">
    <property type="entry name" value="Citrate synthase"/>
    <property type="match status" value="1"/>
</dbReference>
<keyword evidence="4 6" id="KW-0808">Transferase</keyword>
<organism evidence="9 10">
    <name type="scientific">Acrasis kona</name>
    <dbReference type="NCBI Taxonomy" id="1008807"/>
    <lineage>
        <taxon>Eukaryota</taxon>
        <taxon>Discoba</taxon>
        <taxon>Heterolobosea</taxon>
        <taxon>Tetramitia</taxon>
        <taxon>Eutetramitia</taxon>
        <taxon>Acrasidae</taxon>
        <taxon>Acrasis</taxon>
    </lineage>
</organism>
<dbReference type="PANTHER" id="PTHR11739:SF25">
    <property type="entry name" value="CITRATE SYNTHASE-RELATED PROTEIN DDB_G0287281"/>
    <property type="match status" value="1"/>
</dbReference>
<dbReference type="EMBL" id="JAOPGA020000809">
    <property type="protein sequence ID" value="KAL0482050.1"/>
    <property type="molecule type" value="Genomic_DNA"/>
</dbReference>